<dbReference type="Proteomes" id="UP000286680">
    <property type="component" value="Unassembled WGS sequence"/>
</dbReference>
<dbReference type="GO" id="GO:0035513">
    <property type="term" value="P:oxidative RNA demethylation"/>
    <property type="evidence" value="ECO:0007669"/>
    <property type="project" value="TreeGrafter"/>
</dbReference>
<dbReference type="RefSeq" id="WP_126820083.1">
    <property type="nucleotide sequence ID" value="NZ_PIPS01000002.1"/>
</dbReference>
<evidence type="ECO:0000256" key="5">
    <source>
        <dbReference type="PIRSR" id="PIRSR604574-1"/>
    </source>
</evidence>
<keyword evidence="4 6" id="KW-0408">Iron</keyword>
<dbReference type="PROSITE" id="PS51471">
    <property type="entry name" value="FE2OG_OXY"/>
    <property type="match status" value="1"/>
</dbReference>
<dbReference type="InterPro" id="IPR037151">
    <property type="entry name" value="AlkB-like_sf"/>
</dbReference>
<dbReference type="Pfam" id="PF13532">
    <property type="entry name" value="2OG-FeII_Oxy_2"/>
    <property type="match status" value="1"/>
</dbReference>
<dbReference type="NCBIfam" id="NF011930">
    <property type="entry name" value="PRK15401.1"/>
    <property type="match status" value="1"/>
</dbReference>
<accession>A0AA94EG23</accession>
<evidence type="ECO:0000313" key="8">
    <source>
        <dbReference type="EMBL" id="RUO43564.1"/>
    </source>
</evidence>
<dbReference type="InterPro" id="IPR027450">
    <property type="entry name" value="AlkB-like"/>
</dbReference>
<organism evidence="8 9">
    <name type="scientific">Idiomarina aquatica</name>
    <dbReference type="NCBI Taxonomy" id="1327752"/>
    <lineage>
        <taxon>Bacteria</taxon>
        <taxon>Pseudomonadati</taxon>
        <taxon>Pseudomonadota</taxon>
        <taxon>Gammaproteobacteria</taxon>
        <taxon>Alteromonadales</taxon>
        <taxon>Idiomarinaceae</taxon>
        <taxon>Idiomarina</taxon>
    </lineage>
</organism>
<protein>
    <submittedName>
        <fullName evidence="8">DNA oxidative demethylase AlkB</fullName>
    </submittedName>
</protein>
<evidence type="ECO:0000256" key="3">
    <source>
        <dbReference type="ARBA" id="ARBA00023002"/>
    </source>
</evidence>
<feature type="binding site" evidence="6">
    <location>
        <position position="132"/>
    </location>
    <ligand>
        <name>Fe cation</name>
        <dbReference type="ChEBI" id="CHEBI:24875"/>
        <note>catalytic</note>
    </ligand>
</feature>
<dbReference type="EMBL" id="PIPS01000002">
    <property type="protein sequence ID" value="RUO43564.1"/>
    <property type="molecule type" value="Genomic_DNA"/>
</dbReference>
<dbReference type="GO" id="GO:0008198">
    <property type="term" value="F:ferrous iron binding"/>
    <property type="evidence" value="ECO:0007669"/>
    <property type="project" value="TreeGrafter"/>
</dbReference>
<keyword evidence="3" id="KW-0560">Oxidoreductase</keyword>
<evidence type="ECO:0000256" key="1">
    <source>
        <dbReference type="ARBA" id="ARBA00022723"/>
    </source>
</evidence>
<evidence type="ECO:0000256" key="4">
    <source>
        <dbReference type="ARBA" id="ARBA00023004"/>
    </source>
</evidence>
<dbReference type="InterPro" id="IPR005123">
    <property type="entry name" value="Oxoglu/Fe-dep_dioxygenase_dom"/>
</dbReference>
<feature type="binding site" evidence="5">
    <location>
        <position position="162"/>
    </location>
    <ligand>
        <name>substrate</name>
    </ligand>
</feature>
<feature type="binding site" evidence="6">
    <location>
        <position position="188"/>
    </location>
    <ligand>
        <name>Fe cation</name>
        <dbReference type="ChEBI" id="CHEBI:24875"/>
        <note>catalytic</note>
    </ligand>
</feature>
<sequence length="215" mass="23891">MQNDLFDSPASEPMQFSSAGFLLKQWLLPQATQLIDEVRNCVRLSPLRHFTTPGGKSMSVLSSNCGHYGWVADRQGYRYQRTDPITQKPWPEMPPQLAAKARQAATLCGFQGFAPDVCLINVYRPGAAMGLHQDKDEADFSQPIVSFSFGLPVTFLWGNTTRGGSPQRIELQHSDVLVWGGEDRLRYHGVAKLADGQHPATGNVRINLTFRMAQS</sequence>
<dbReference type="PANTHER" id="PTHR16557">
    <property type="entry name" value="ALKYLATED DNA REPAIR PROTEIN ALKB-RELATED"/>
    <property type="match status" value="1"/>
</dbReference>
<keyword evidence="9" id="KW-1185">Reference proteome</keyword>
<dbReference type="GO" id="GO:0035516">
    <property type="term" value="F:broad specificity oxidative DNA demethylase activity"/>
    <property type="evidence" value="ECO:0007669"/>
    <property type="project" value="TreeGrafter"/>
</dbReference>
<feature type="binding site" evidence="5">
    <location>
        <begin position="121"/>
        <end position="123"/>
    </location>
    <ligand>
        <name>2-oxoglutarate</name>
        <dbReference type="ChEBI" id="CHEBI:16810"/>
    </ligand>
</feature>
<feature type="binding site" evidence="5">
    <location>
        <begin position="205"/>
        <end position="211"/>
    </location>
    <ligand>
        <name>2-oxoglutarate</name>
        <dbReference type="ChEBI" id="CHEBI:16810"/>
    </ligand>
</feature>
<evidence type="ECO:0000313" key="9">
    <source>
        <dbReference type="Proteomes" id="UP000286680"/>
    </source>
</evidence>
<comment type="caution">
    <text evidence="8">The sequence shown here is derived from an EMBL/GenBank/DDBJ whole genome shotgun (WGS) entry which is preliminary data.</text>
</comment>
<dbReference type="PANTHER" id="PTHR16557:SF2">
    <property type="entry name" value="NUCLEIC ACID DIOXYGENASE ALKBH1"/>
    <property type="match status" value="1"/>
</dbReference>
<keyword evidence="2" id="KW-0223">Dioxygenase</keyword>
<gene>
    <name evidence="8" type="ORF">CWE23_09540</name>
</gene>
<evidence type="ECO:0000256" key="2">
    <source>
        <dbReference type="ARBA" id="ARBA00022964"/>
    </source>
</evidence>
<dbReference type="SUPFAM" id="SSF51197">
    <property type="entry name" value="Clavaminate synthase-like"/>
    <property type="match status" value="1"/>
</dbReference>
<comment type="cofactor">
    <cofactor evidence="6">
        <name>Fe(2+)</name>
        <dbReference type="ChEBI" id="CHEBI:29033"/>
    </cofactor>
    <text evidence="6">Binds 1 Fe(2+) ion per subunit.</text>
</comment>
<dbReference type="GO" id="GO:0005737">
    <property type="term" value="C:cytoplasm"/>
    <property type="evidence" value="ECO:0007669"/>
    <property type="project" value="TreeGrafter"/>
</dbReference>
<name>A0AA94EG23_9GAMM</name>
<keyword evidence="1 6" id="KW-0479">Metal-binding</keyword>
<feature type="binding site" evidence="5">
    <location>
        <position position="70"/>
    </location>
    <ligand>
        <name>substrate</name>
    </ligand>
</feature>
<evidence type="ECO:0000259" key="7">
    <source>
        <dbReference type="PROSITE" id="PS51471"/>
    </source>
</evidence>
<feature type="binding site" evidence="5">
    <location>
        <begin position="77"/>
        <end position="79"/>
    </location>
    <ligand>
        <name>substrate</name>
    </ligand>
</feature>
<feature type="binding site" evidence="5">
    <location>
        <position position="136"/>
    </location>
    <ligand>
        <name>substrate</name>
    </ligand>
</feature>
<proteinExistence type="predicted"/>
<dbReference type="GO" id="GO:0035515">
    <property type="term" value="F:oxidative RNA demethylase activity"/>
    <property type="evidence" value="ECO:0007669"/>
    <property type="project" value="TreeGrafter"/>
</dbReference>
<dbReference type="AlphaFoldDB" id="A0AA94EG23"/>
<feature type="domain" description="Fe2OG dioxygenase" evidence="7">
    <location>
        <begin position="114"/>
        <end position="214"/>
    </location>
</feature>
<dbReference type="InterPro" id="IPR004574">
    <property type="entry name" value="Alkb"/>
</dbReference>
<reference evidence="9" key="1">
    <citation type="journal article" date="2018" name="Front. Microbiol.">
        <title>Genome-Based Analysis Reveals the Taxonomy and Diversity of the Family Idiomarinaceae.</title>
        <authorList>
            <person name="Liu Y."/>
            <person name="Lai Q."/>
            <person name="Shao Z."/>
        </authorList>
    </citation>
    <scope>NUCLEOTIDE SEQUENCE [LARGE SCALE GENOMIC DNA]</scope>
    <source>
        <strain evidence="9">SN-14</strain>
    </source>
</reference>
<evidence type="ECO:0000256" key="6">
    <source>
        <dbReference type="PIRSR" id="PIRSR604574-2"/>
    </source>
</evidence>
<dbReference type="Gene3D" id="2.60.120.590">
    <property type="entry name" value="Alpha-ketoglutarate-dependent dioxygenase AlkB-like"/>
    <property type="match status" value="1"/>
</dbReference>
<feature type="binding site" evidence="6">
    <location>
        <position position="134"/>
    </location>
    <ligand>
        <name>Fe cation</name>
        <dbReference type="ChEBI" id="CHEBI:24875"/>
        <note>catalytic</note>
    </ligand>
</feature>